<dbReference type="Pfam" id="PF06580">
    <property type="entry name" value="His_kinase"/>
    <property type="match status" value="1"/>
</dbReference>
<evidence type="ECO:0000256" key="6">
    <source>
        <dbReference type="ARBA" id="ARBA00022679"/>
    </source>
</evidence>
<evidence type="ECO:0000256" key="11">
    <source>
        <dbReference type="ARBA" id="ARBA00023136"/>
    </source>
</evidence>
<dbReference type="InterPro" id="IPR010559">
    <property type="entry name" value="Sig_transdc_His_kin_internal"/>
</dbReference>
<evidence type="ECO:0000259" key="13">
    <source>
        <dbReference type="PROSITE" id="PS50109"/>
    </source>
</evidence>
<accession>A0A1E3AKG0</accession>
<dbReference type="Gene3D" id="3.30.565.10">
    <property type="entry name" value="Histidine kinase-like ATPase, C-terminal domain"/>
    <property type="match status" value="1"/>
</dbReference>
<keyword evidence="8 15" id="KW-0418">Kinase</keyword>
<dbReference type="InterPro" id="IPR003594">
    <property type="entry name" value="HATPase_dom"/>
</dbReference>
<dbReference type="Pfam" id="PF02518">
    <property type="entry name" value="HATPase_c"/>
    <property type="match status" value="1"/>
</dbReference>
<evidence type="ECO:0000256" key="4">
    <source>
        <dbReference type="ARBA" id="ARBA00022475"/>
    </source>
</evidence>
<dbReference type="InterPro" id="IPR003660">
    <property type="entry name" value="HAMP_dom"/>
</dbReference>
<feature type="transmembrane region" description="Helical" evidence="12">
    <location>
        <begin position="297"/>
        <end position="315"/>
    </location>
</feature>
<dbReference type="EMBL" id="MCGI01000005">
    <property type="protein sequence ID" value="ODM09204.1"/>
    <property type="molecule type" value="Genomic_DNA"/>
</dbReference>
<dbReference type="GeneID" id="93303127"/>
<keyword evidence="6 15" id="KW-0808">Transferase</keyword>
<sequence length="577" mass="66139">MKNRLKLFFYNLPMMGKLLIFLITCSLVPLLVISIYSYTSARNQLLEQAYENMNHMNQQINNNISGQLENFHQISGMLYTNATLKAYLTQAYEKDIDFVEAYGYINDLFFGLMAANSNVDGITVYVLNDTIPTDGTFIKYLYDEKAAPAWVRELDRTYGNVVYTGITLNDKKERVFSLARIMNFNSLNYPYGVLTLSVKEEYLYSMIRQESEGKSIFVIDEKGSILSTKDKSLISKGLGEVLEVEIPMEDTDGRLVMDVRGKRSLVVFNQMDQGWKTVSIVPLDDILRETKLASSRVLLIAGISFILALILILFISRYFTGRIKNLTGQIALIEKEDFSRKIDIKGNDEIGRLSQAFSRMTDKLNILINELYKKEIARRDTELYALQSQINPHFLYNTLSVISSLAIRKGDEEISGIINHLSSFYKTSLNKGMRYITVENELDITRHYLAIQHMRFRDHFRESYEVDETLFPCRTLKLVLQPFIENAINHAVCEREEPLHIIIRLYSEEDRICFEVEDDGAGIEEEKMERLLSGQPEAGYGIYNVNERIQLAYGADYGVVIHSCVGKGTNVKITIPL</sequence>
<protein>
    <recommendedName>
        <fullName evidence="3">histidine kinase</fullName>
        <ecNumber evidence="3">2.7.13.3</ecNumber>
    </recommendedName>
</protein>
<dbReference type="GO" id="GO:0005886">
    <property type="term" value="C:plasma membrane"/>
    <property type="evidence" value="ECO:0007669"/>
    <property type="project" value="UniProtKB-SubCell"/>
</dbReference>
<dbReference type="SMART" id="SM00304">
    <property type="entry name" value="HAMP"/>
    <property type="match status" value="1"/>
</dbReference>
<keyword evidence="11 12" id="KW-0472">Membrane</keyword>
<dbReference type="PANTHER" id="PTHR34220">
    <property type="entry name" value="SENSOR HISTIDINE KINASE YPDA"/>
    <property type="match status" value="1"/>
</dbReference>
<keyword evidence="4" id="KW-1003">Cell membrane</keyword>
<dbReference type="Gene3D" id="3.30.450.20">
    <property type="entry name" value="PAS domain"/>
    <property type="match status" value="1"/>
</dbReference>
<evidence type="ECO:0000313" key="15">
    <source>
        <dbReference type="EMBL" id="ODM09204.1"/>
    </source>
</evidence>
<dbReference type="AlphaFoldDB" id="A0A1E3AKG0"/>
<name>A0A1E3AKG0_9FIRM</name>
<dbReference type="EC" id="2.7.13.3" evidence="3"/>
<comment type="subcellular location">
    <subcellularLocation>
        <location evidence="2">Cell membrane</location>
        <topology evidence="2">Multi-pass membrane protein</topology>
    </subcellularLocation>
</comment>
<comment type="catalytic activity">
    <reaction evidence="1">
        <text>ATP + protein L-histidine = ADP + protein N-phospho-L-histidine.</text>
        <dbReference type="EC" id="2.7.13.3"/>
    </reaction>
</comment>
<dbReference type="SUPFAM" id="SSF158472">
    <property type="entry name" value="HAMP domain-like"/>
    <property type="match status" value="1"/>
</dbReference>
<feature type="domain" description="Histidine kinase" evidence="13">
    <location>
        <begin position="476"/>
        <end position="577"/>
    </location>
</feature>
<feature type="domain" description="HAMP" evidence="14">
    <location>
        <begin position="317"/>
        <end position="369"/>
    </location>
</feature>
<evidence type="ECO:0000256" key="2">
    <source>
        <dbReference type="ARBA" id="ARBA00004651"/>
    </source>
</evidence>
<dbReference type="RefSeq" id="WP_069158725.1">
    <property type="nucleotide sequence ID" value="NZ_DBFYTC010000149.1"/>
</dbReference>
<evidence type="ECO:0000313" key="16">
    <source>
        <dbReference type="Proteomes" id="UP000095003"/>
    </source>
</evidence>
<dbReference type="InterPro" id="IPR033479">
    <property type="entry name" value="dCache_1"/>
</dbReference>
<evidence type="ECO:0000256" key="12">
    <source>
        <dbReference type="SAM" id="Phobius"/>
    </source>
</evidence>
<dbReference type="SUPFAM" id="SSF55874">
    <property type="entry name" value="ATPase domain of HSP90 chaperone/DNA topoisomerase II/histidine kinase"/>
    <property type="match status" value="1"/>
</dbReference>
<dbReference type="PANTHER" id="PTHR34220:SF7">
    <property type="entry name" value="SENSOR HISTIDINE KINASE YPDA"/>
    <property type="match status" value="1"/>
</dbReference>
<evidence type="ECO:0000256" key="10">
    <source>
        <dbReference type="ARBA" id="ARBA00023012"/>
    </source>
</evidence>
<evidence type="ECO:0000256" key="5">
    <source>
        <dbReference type="ARBA" id="ARBA00022553"/>
    </source>
</evidence>
<dbReference type="CDD" id="cd06225">
    <property type="entry name" value="HAMP"/>
    <property type="match status" value="1"/>
</dbReference>
<reference evidence="15 16" key="1">
    <citation type="submission" date="2016-07" db="EMBL/GenBank/DDBJ databases">
        <title>Characterization of isolates of Eisenbergiella tayi derived from blood cultures, using whole genome sequencing.</title>
        <authorList>
            <person name="Burdz T."/>
            <person name="Wiebe D."/>
            <person name="Huynh C."/>
            <person name="Bernard K."/>
        </authorList>
    </citation>
    <scope>NUCLEOTIDE SEQUENCE [LARGE SCALE GENOMIC DNA]</scope>
    <source>
        <strain evidence="15 16">NML 120489</strain>
    </source>
</reference>
<evidence type="ECO:0000256" key="9">
    <source>
        <dbReference type="ARBA" id="ARBA00022989"/>
    </source>
</evidence>
<dbReference type="InterPro" id="IPR005467">
    <property type="entry name" value="His_kinase_dom"/>
</dbReference>
<comment type="caution">
    <text evidence="15">The sequence shown here is derived from an EMBL/GenBank/DDBJ whole genome shotgun (WGS) entry which is preliminary data.</text>
</comment>
<dbReference type="PROSITE" id="PS50885">
    <property type="entry name" value="HAMP"/>
    <property type="match status" value="1"/>
</dbReference>
<dbReference type="InterPro" id="IPR050640">
    <property type="entry name" value="Bact_2-comp_sensor_kinase"/>
</dbReference>
<dbReference type="GO" id="GO:0000155">
    <property type="term" value="F:phosphorelay sensor kinase activity"/>
    <property type="evidence" value="ECO:0007669"/>
    <property type="project" value="InterPro"/>
</dbReference>
<keyword evidence="10" id="KW-0902">Two-component regulatory system</keyword>
<proteinExistence type="predicted"/>
<evidence type="ECO:0000256" key="7">
    <source>
        <dbReference type="ARBA" id="ARBA00022692"/>
    </source>
</evidence>
<dbReference type="Proteomes" id="UP000095003">
    <property type="component" value="Unassembled WGS sequence"/>
</dbReference>
<evidence type="ECO:0000256" key="3">
    <source>
        <dbReference type="ARBA" id="ARBA00012438"/>
    </source>
</evidence>
<evidence type="ECO:0000256" key="8">
    <source>
        <dbReference type="ARBA" id="ARBA00022777"/>
    </source>
</evidence>
<dbReference type="InterPro" id="IPR036890">
    <property type="entry name" value="HATPase_C_sf"/>
</dbReference>
<dbReference type="Pfam" id="PF02743">
    <property type="entry name" value="dCache_1"/>
    <property type="match status" value="1"/>
</dbReference>
<dbReference type="Pfam" id="PF00672">
    <property type="entry name" value="HAMP"/>
    <property type="match status" value="1"/>
</dbReference>
<organism evidence="15 16">
    <name type="scientific">Eisenbergiella tayi</name>
    <dbReference type="NCBI Taxonomy" id="1432052"/>
    <lineage>
        <taxon>Bacteria</taxon>
        <taxon>Bacillati</taxon>
        <taxon>Bacillota</taxon>
        <taxon>Clostridia</taxon>
        <taxon>Lachnospirales</taxon>
        <taxon>Lachnospiraceae</taxon>
        <taxon>Eisenbergiella</taxon>
    </lineage>
</organism>
<keyword evidence="7 12" id="KW-0812">Transmembrane</keyword>
<keyword evidence="9 12" id="KW-1133">Transmembrane helix</keyword>
<dbReference type="PATRIC" id="fig|1432052.3.peg.5484"/>
<gene>
    <name evidence="15" type="primary">yehU_23</name>
    <name evidence="15" type="ORF">BEH84_04954</name>
</gene>
<dbReference type="PROSITE" id="PS50109">
    <property type="entry name" value="HIS_KIN"/>
    <property type="match status" value="1"/>
</dbReference>
<keyword evidence="5" id="KW-0597">Phosphoprotein</keyword>
<dbReference type="Gene3D" id="6.10.340.10">
    <property type="match status" value="1"/>
</dbReference>
<evidence type="ECO:0000259" key="14">
    <source>
        <dbReference type="PROSITE" id="PS50885"/>
    </source>
</evidence>
<evidence type="ECO:0000256" key="1">
    <source>
        <dbReference type="ARBA" id="ARBA00000085"/>
    </source>
</evidence>